<sequence length="76" mass="8660">MKSLHSIFCPIYFNGKIICLANNCINSEQICKFHISYSEFVGVGSNLSRRIFGIVISPKDNVVYMTSCFRIFNTTQ</sequence>
<protein>
    <submittedName>
        <fullName evidence="1">Uncharacterized protein</fullName>
    </submittedName>
</protein>
<name>A0A0S1MIT4_PHAPC</name>
<reference evidence="1" key="1">
    <citation type="submission" date="2015-07" db="EMBL/GenBank/DDBJ databases">
        <title>Elucidating the P. pachyrhizi secretome and potential effectors.</title>
        <authorList>
            <person name="de Carvalho M.C.C.G."/>
            <person name="Nascimento L.C."/>
            <person name="Darben L.M."/>
            <person name="Polizel-Podanosqui A.M."/>
            <person name="Lopes-Caitar V.S."/>
            <person name="Rocha C.S."/>
            <person name="Qi M."/>
            <person name="Carazolle M."/>
            <person name="Kuwahara M.K."/>
            <person name="Pereira G.A.G."/>
            <person name="Abdelnoor R.V."/>
            <person name="Whitham S.A."/>
            <person name="Marcelino-Guimaraes F.C."/>
        </authorList>
    </citation>
    <scope>NUCLEOTIDE SEQUENCE</scope>
</reference>
<proteinExistence type="evidence at transcript level"/>
<dbReference type="EMBL" id="KT246682">
    <property type="protein sequence ID" value="ALL40773.1"/>
    <property type="molecule type" value="mRNA"/>
</dbReference>
<dbReference type="AlphaFoldDB" id="A0A0S1MIT4"/>
<evidence type="ECO:0000313" key="1">
    <source>
        <dbReference type="EMBL" id="ALL40773.1"/>
    </source>
</evidence>
<organism evidence="1">
    <name type="scientific">Phakopsora pachyrhizi</name>
    <name type="common">Asian soybean rust disease fungus</name>
    <dbReference type="NCBI Taxonomy" id="170000"/>
    <lineage>
        <taxon>Eukaryota</taxon>
        <taxon>Fungi</taxon>
        <taxon>Dikarya</taxon>
        <taxon>Basidiomycota</taxon>
        <taxon>Pucciniomycotina</taxon>
        <taxon>Pucciniomycetes</taxon>
        <taxon>Pucciniales</taxon>
        <taxon>Phakopsoraceae</taxon>
        <taxon>Phakopsora</taxon>
    </lineage>
</organism>
<accession>A0A0S1MIT4</accession>